<evidence type="ECO:0000313" key="1">
    <source>
        <dbReference type="EMBL" id="WGH80080.1"/>
    </source>
</evidence>
<gene>
    <name evidence="1" type="ORF">P8627_07400</name>
</gene>
<sequence length="204" mass="22718">MTLYHELGHAVIDQLELPVYGVEETAADVFALVLAERLHPEDELTEIMGDMIALMRVEAATELFDHWAQYMPAGQRLARAICLFYGAAPGLRGDQARAWGMPPAKAERCRSDGRDMRAAWGPVLDGLRPPSGRLADSLRFDAGEKRLGRLRSDMKRVNRALDLPRPVPVVVEPCGEPNAFYFGDSERIVFCTEYLDELAGVPLH</sequence>
<evidence type="ECO:0000313" key="2">
    <source>
        <dbReference type="Proteomes" id="UP001243420"/>
    </source>
</evidence>
<dbReference type="InterPro" id="IPR025644">
    <property type="entry name" value="DUF4344"/>
</dbReference>
<dbReference type="RefSeq" id="WP_279967126.1">
    <property type="nucleotide sequence ID" value="NZ_CP122537.1"/>
</dbReference>
<accession>A0ABY8LFJ8</accession>
<dbReference type="EMBL" id="CP122537">
    <property type="protein sequence ID" value="WGH80080.1"/>
    <property type="molecule type" value="Genomic_DNA"/>
</dbReference>
<organism evidence="1 2">
    <name type="scientific">Jannaschia ovalis</name>
    <dbReference type="NCBI Taxonomy" id="3038773"/>
    <lineage>
        <taxon>Bacteria</taxon>
        <taxon>Pseudomonadati</taxon>
        <taxon>Pseudomonadota</taxon>
        <taxon>Alphaproteobacteria</taxon>
        <taxon>Rhodobacterales</taxon>
        <taxon>Roseobacteraceae</taxon>
        <taxon>Jannaschia</taxon>
    </lineage>
</organism>
<name>A0ABY8LFJ8_9RHOB</name>
<dbReference type="Proteomes" id="UP001243420">
    <property type="component" value="Chromosome"/>
</dbReference>
<keyword evidence="2" id="KW-1185">Reference proteome</keyword>
<protein>
    <submittedName>
        <fullName evidence="1">DUF4344 domain-containing metallopeptidase</fullName>
    </submittedName>
</protein>
<reference evidence="1 2" key="1">
    <citation type="submission" date="2023-04" db="EMBL/GenBank/DDBJ databases">
        <title>Jannaschia ovalis sp. nov., a marine bacterium isolated from sea tidal flat.</title>
        <authorList>
            <person name="Kwon D.Y."/>
            <person name="Kim J.-J."/>
        </authorList>
    </citation>
    <scope>NUCLEOTIDE SEQUENCE [LARGE SCALE GENOMIC DNA]</scope>
    <source>
        <strain evidence="1 2">GRR-S6-38</strain>
    </source>
</reference>
<dbReference type="Pfam" id="PF14247">
    <property type="entry name" value="DUF4344"/>
    <property type="match status" value="1"/>
</dbReference>
<proteinExistence type="predicted"/>